<dbReference type="PATRIC" id="fig|1185654.4.peg.757"/>
<protein>
    <recommendedName>
        <fullName evidence="1">HNH nuclease domain-containing protein</fullName>
    </recommendedName>
</protein>
<name>I6U6V8_9EURY</name>
<dbReference type="GO" id="GO:0003676">
    <property type="term" value="F:nucleic acid binding"/>
    <property type="evidence" value="ECO:0007669"/>
    <property type="project" value="InterPro"/>
</dbReference>
<dbReference type="Proteomes" id="UP000006216">
    <property type="component" value="Chromosome"/>
</dbReference>
<accession>I6U6V8</accession>
<dbReference type="InterPro" id="IPR002711">
    <property type="entry name" value="HNH"/>
</dbReference>
<organism evidence="3">
    <name type="scientific">Pyrococcus furiosus COM1</name>
    <dbReference type="NCBI Taxonomy" id="1185654"/>
    <lineage>
        <taxon>Archaea</taxon>
        <taxon>Methanobacteriati</taxon>
        <taxon>Methanobacteriota</taxon>
        <taxon>Thermococci</taxon>
        <taxon>Thermococcales</taxon>
        <taxon>Thermococcaceae</taxon>
        <taxon>Pyrococcus</taxon>
    </lineage>
</organism>
<dbReference type="EMBL" id="CP003685">
    <property type="protein sequence ID" value="AFN03692.1"/>
    <property type="molecule type" value="Genomic_DNA"/>
</dbReference>
<dbReference type="HOGENOM" id="CLU_851571_0_0_2"/>
<dbReference type="InterPro" id="IPR003615">
    <property type="entry name" value="HNH_nuc"/>
</dbReference>
<sequence length="277" mass="33061">MESIKQAFEDFLDELSKNPIEVVIDFSFKKIVESNEEKIRREIIQGFTRPFGVISRIQEKVRDAIMKEIEEEIEKEQASTPEHLRKVVLERNNYRCSVCGYGYLEVHHVDGNILNNTLDNLVTLCRRCHRKVHYHPSFHTTPEDMDKCIRSFHHEFYSTIYEIMKNKKGNIRISIKFDQLGVKGVKISRAQFKRINGLFNHEVINDGIFKQWEREIKNYLSRLEWEQQKEIYRNVYFLLECILPKDSFEAFVNLARKGKFDRRTLREAKKVLKNSIK</sequence>
<dbReference type="AlphaFoldDB" id="I6U6V8"/>
<gene>
    <name evidence="2" type="ORF">PFC_03715</name>
</gene>
<dbReference type="GeneID" id="13301500"/>
<dbReference type="RefSeq" id="WP_014835269.1">
    <property type="nucleotide sequence ID" value="NC_018092.1"/>
</dbReference>
<evidence type="ECO:0000259" key="1">
    <source>
        <dbReference type="SMART" id="SM00507"/>
    </source>
</evidence>
<dbReference type="Pfam" id="PF01844">
    <property type="entry name" value="HNH"/>
    <property type="match status" value="1"/>
</dbReference>
<dbReference type="Gene3D" id="1.10.30.50">
    <property type="match status" value="1"/>
</dbReference>
<dbReference type="CDD" id="cd00085">
    <property type="entry name" value="HNHc"/>
    <property type="match status" value="1"/>
</dbReference>
<dbReference type="SMART" id="SM00507">
    <property type="entry name" value="HNHc"/>
    <property type="match status" value="1"/>
</dbReference>
<proteinExistence type="predicted"/>
<dbReference type="GO" id="GO:0008270">
    <property type="term" value="F:zinc ion binding"/>
    <property type="evidence" value="ECO:0007669"/>
    <property type="project" value="InterPro"/>
</dbReference>
<dbReference type="GO" id="GO:0004519">
    <property type="term" value="F:endonuclease activity"/>
    <property type="evidence" value="ECO:0007669"/>
    <property type="project" value="InterPro"/>
</dbReference>
<feature type="domain" description="HNH nuclease" evidence="1">
    <location>
        <begin position="83"/>
        <end position="130"/>
    </location>
</feature>
<reference evidence="2 3" key="1">
    <citation type="journal article" date="2012" name="J. Bacteriol.">
        <title>Genome Sequencing of a Genetically-Tractable Pyrococcus furiosus Strain Reveals a Highly Dynamic Genome.</title>
        <authorList>
            <person name="Bridger S.L."/>
            <person name="Lancaster W.A."/>
            <person name="Poole F.L.II."/>
            <person name="Schut G.J."/>
            <person name="Adams M.W."/>
        </authorList>
    </citation>
    <scope>NUCLEOTIDE SEQUENCE [LARGE SCALE GENOMIC DNA]</scope>
    <source>
        <strain evidence="2 3">COM1</strain>
    </source>
</reference>
<evidence type="ECO:0000313" key="3">
    <source>
        <dbReference type="Proteomes" id="UP000006216"/>
    </source>
</evidence>
<evidence type="ECO:0000313" key="2">
    <source>
        <dbReference type="EMBL" id="AFN03692.1"/>
    </source>
</evidence>
<dbReference type="KEGG" id="pfi:PFC_03715"/>